<dbReference type="AlphaFoldDB" id="A0A024G9Y6"/>
<comment type="caution">
    <text evidence="1">The sequence shown here is derived from an EMBL/GenBank/DDBJ whole genome shotgun (WGS) entry which is preliminary data.</text>
</comment>
<evidence type="ECO:0000313" key="2">
    <source>
        <dbReference type="Proteomes" id="UP000053237"/>
    </source>
</evidence>
<reference evidence="1 2" key="1">
    <citation type="submission" date="2012-05" db="EMBL/GenBank/DDBJ databases">
        <title>Recombination and specialization in a pathogen metapopulation.</title>
        <authorList>
            <person name="Gardiner A."/>
            <person name="Kemen E."/>
            <person name="Schultz-Larsen T."/>
            <person name="MacLean D."/>
            <person name="Van Oosterhout C."/>
            <person name="Jones J.D.G."/>
        </authorList>
    </citation>
    <scope>NUCLEOTIDE SEQUENCE [LARGE SCALE GENOMIC DNA]</scope>
    <source>
        <strain evidence="1 2">Ac Nc2</strain>
    </source>
</reference>
<dbReference type="Proteomes" id="UP000053237">
    <property type="component" value="Unassembled WGS sequence"/>
</dbReference>
<sequence length="119" mass="13604">MTINNCRYTRPLEFHQAFVVHQSTSIRIPSPRKTHSLAFIAVEQQTEITRSNATDPLKRVHASFSCVLETISGKKNLFKILMTKCSIVPFYHLALDRFRIIYASDIARMDIQSLKSCCG</sequence>
<dbReference type="EMBL" id="CAIX01000054">
    <property type="protein sequence ID" value="CCI43691.1"/>
    <property type="molecule type" value="Genomic_DNA"/>
</dbReference>
<dbReference type="InParanoid" id="A0A024G9Y6"/>
<accession>A0A024G9Y6</accession>
<evidence type="ECO:0000313" key="1">
    <source>
        <dbReference type="EMBL" id="CCI43691.1"/>
    </source>
</evidence>
<gene>
    <name evidence="1" type="ORF">BN9_044750</name>
</gene>
<organism evidence="1 2">
    <name type="scientific">Albugo candida</name>
    <dbReference type="NCBI Taxonomy" id="65357"/>
    <lineage>
        <taxon>Eukaryota</taxon>
        <taxon>Sar</taxon>
        <taxon>Stramenopiles</taxon>
        <taxon>Oomycota</taxon>
        <taxon>Peronosporomycetes</taxon>
        <taxon>Albuginales</taxon>
        <taxon>Albuginaceae</taxon>
        <taxon>Albugo</taxon>
    </lineage>
</organism>
<keyword evidence="2" id="KW-1185">Reference proteome</keyword>
<name>A0A024G9Y6_9STRA</name>
<protein>
    <submittedName>
        <fullName evidence="1">Uncharacterized protein</fullName>
    </submittedName>
</protein>
<proteinExistence type="predicted"/>